<organism evidence="1 2">
    <name type="scientific">Silvimonas amylolytica</name>
    <dbReference type="NCBI Taxonomy" id="449663"/>
    <lineage>
        <taxon>Bacteria</taxon>
        <taxon>Pseudomonadati</taxon>
        <taxon>Pseudomonadota</taxon>
        <taxon>Betaproteobacteria</taxon>
        <taxon>Neisseriales</taxon>
        <taxon>Chitinibacteraceae</taxon>
        <taxon>Silvimonas</taxon>
    </lineage>
</organism>
<accession>A0ABQ2PQ23</accession>
<gene>
    <name evidence="1" type="ORF">GCM10010971_28630</name>
</gene>
<comment type="caution">
    <text evidence="1">The sequence shown here is derived from an EMBL/GenBank/DDBJ whole genome shotgun (WGS) entry which is preliminary data.</text>
</comment>
<reference evidence="2" key="1">
    <citation type="journal article" date="2019" name="Int. J. Syst. Evol. Microbiol.">
        <title>The Global Catalogue of Microorganisms (GCM) 10K type strain sequencing project: providing services to taxonomists for standard genome sequencing and annotation.</title>
        <authorList>
            <consortium name="The Broad Institute Genomics Platform"/>
            <consortium name="The Broad Institute Genome Sequencing Center for Infectious Disease"/>
            <person name="Wu L."/>
            <person name="Ma J."/>
        </authorList>
    </citation>
    <scope>NUCLEOTIDE SEQUENCE [LARGE SCALE GENOMIC DNA]</scope>
    <source>
        <strain evidence="2">CGMCC 1.8860</strain>
    </source>
</reference>
<sequence>MTAKSIKAKYNEQNFKLRQRGIKLVPYKAPCCGATLEGQLAGLGEEWEAVSTCPECGELYMKYTSHTQITADTLATR</sequence>
<dbReference type="Proteomes" id="UP000621859">
    <property type="component" value="Unassembled WGS sequence"/>
</dbReference>
<dbReference type="EMBL" id="BMLY01000004">
    <property type="protein sequence ID" value="GGP27044.1"/>
    <property type="molecule type" value="Genomic_DNA"/>
</dbReference>
<evidence type="ECO:0000313" key="1">
    <source>
        <dbReference type="EMBL" id="GGP27044.1"/>
    </source>
</evidence>
<proteinExistence type="predicted"/>
<name>A0ABQ2PQ23_9NEIS</name>
<protein>
    <submittedName>
        <fullName evidence="1">Uncharacterized protein</fullName>
    </submittedName>
</protein>
<evidence type="ECO:0000313" key="2">
    <source>
        <dbReference type="Proteomes" id="UP000621859"/>
    </source>
</evidence>
<dbReference type="RefSeq" id="WP_188695119.1">
    <property type="nucleotide sequence ID" value="NZ_BMLY01000004.1"/>
</dbReference>
<keyword evidence="2" id="KW-1185">Reference proteome</keyword>